<evidence type="ECO:0000256" key="3">
    <source>
        <dbReference type="ARBA" id="ARBA00022801"/>
    </source>
</evidence>
<evidence type="ECO:0000256" key="5">
    <source>
        <dbReference type="ARBA" id="ARBA00044503"/>
    </source>
</evidence>
<organism evidence="7 8">
    <name type="scientific">Congzhengia minquanensis</name>
    <dbReference type="NCBI Taxonomy" id="2763657"/>
    <lineage>
        <taxon>Bacteria</taxon>
        <taxon>Bacillati</taxon>
        <taxon>Bacillota</taxon>
        <taxon>Clostridia</taxon>
        <taxon>Eubacteriales</taxon>
        <taxon>Oscillospiraceae</taxon>
        <taxon>Congzhengia</taxon>
    </lineage>
</organism>
<evidence type="ECO:0000256" key="4">
    <source>
        <dbReference type="ARBA" id="ARBA00022807"/>
    </source>
</evidence>
<dbReference type="EMBL" id="JACRSU010000003">
    <property type="protein sequence ID" value="MBC8541274.1"/>
    <property type="molecule type" value="Genomic_DNA"/>
</dbReference>
<name>A0A926DQ32_9FIRM</name>
<evidence type="ECO:0000313" key="8">
    <source>
        <dbReference type="Proteomes" id="UP000611762"/>
    </source>
</evidence>
<dbReference type="SUPFAM" id="SSF118010">
    <property type="entry name" value="TM1457-like"/>
    <property type="match status" value="1"/>
</dbReference>
<dbReference type="AlphaFoldDB" id="A0A926DQ32"/>
<dbReference type="Gene3D" id="3.30.70.1490">
    <property type="entry name" value="Cysteine protease Prp"/>
    <property type="match status" value="1"/>
</dbReference>
<dbReference type="InterPro" id="IPR007422">
    <property type="entry name" value="Peptidase_Prp"/>
</dbReference>
<keyword evidence="1" id="KW-0690">Ribosome biogenesis</keyword>
<dbReference type="PANTHER" id="PTHR39178">
    <property type="entry name" value="HYPOTHETICAL RIBOSOME-ASSOCIATED PROTEIN"/>
    <property type="match status" value="1"/>
</dbReference>
<evidence type="ECO:0000256" key="1">
    <source>
        <dbReference type="ARBA" id="ARBA00022517"/>
    </source>
</evidence>
<sequence>MTEICVYRKNKDIVKYSVSGHTGFGPAGEDIVCAAVSALCQAALNGLTDVVGIKAGFEVREGYLACIIPETISEPERRDADILLKTLVLSLKDLEEQYGDYITITELEV</sequence>
<dbReference type="Pfam" id="PF04327">
    <property type="entry name" value="Peptidase_Prp"/>
    <property type="match status" value="1"/>
</dbReference>
<dbReference type="CDD" id="cd16332">
    <property type="entry name" value="Prp-like"/>
    <property type="match status" value="1"/>
</dbReference>
<protein>
    <recommendedName>
        <fullName evidence="6">Ribosomal processing cysteine protease Prp</fullName>
    </recommendedName>
</protein>
<evidence type="ECO:0000256" key="2">
    <source>
        <dbReference type="ARBA" id="ARBA00022670"/>
    </source>
</evidence>
<dbReference type="GO" id="GO:0006508">
    <property type="term" value="P:proteolysis"/>
    <property type="evidence" value="ECO:0007669"/>
    <property type="project" value="UniProtKB-KW"/>
</dbReference>
<keyword evidence="3" id="KW-0378">Hydrolase</keyword>
<evidence type="ECO:0000256" key="6">
    <source>
        <dbReference type="ARBA" id="ARBA00044538"/>
    </source>
</evidence>
<proteinExistence type="inferred from homology"/>
<dbReference type="GO" id="GO:0008234">
    <property type="term" value="F:cysteine-type peptidase activity"/>
    <property type="evidence" value="ECO:0007669"/>
    <property type="project" value="UniProtKB-KW"/>
</dbReference>
<keyword evidence="2 7" id="KW-0645">Protease</keyword>
<dbReference type="PANTHER" id="PTHR39178:SF1">
    <property type="entry name" value="RIBOSOMAL-PROCESSING CYSTEINE PROTEASE PRP"/>
    <property type="match status" value="1"/>
</dbReference>
<accession>A0A926DQ32</accession>
<dbReference type="InterPro" id="IPR036764">
    <property type="entry name" value="Peptidase_Prp_sf"/>
</dbReference>
<gene>
    <name evidence="7" type="ORF">H8698_09835</name>
</gene>
<keyword evidence="8" id="KW-1185">Reference proteome</keyword>
<comment type="caution">
    <text evidence="7">The sequence shown here is derived from an EMBL/GenBank/DDBJ whole genome shotgun (WGS) entry which is preliminary data.</text>
</comment>
<comment type="similarity">
    <text evidence="5">Belongs to the Prp family.</text>
</comment>
<evidence type="ECO:0000313" key="7">
    <source>
        <dbReference type="EMBL" id="MBC8541274.1"/>
    </source>
</evidence>
<dbReference type="RefSeq" id="WP_177677426.1">
    <property type="nucleotide sequence ID" value="NZ_JACRSU010000003.1"/>
</dbReference>
<dbReference type="GO" id="GO:0042254">
    <property type="term" value="P:ribosome biogenesis"/>
    <property type="evidence" value="ECO:0007669"/>
    <property type="project" value="UniProtKB-KW"/>
</dbReference>
<keyword evidence="4" id="KW-0788">Thiol protease</keyword>
<reference evidence="7" key="1">
    <citation type="submission" date="2020-08" db="EMBL/GenBank/DDBJ databases">
        <title>Genome public.</title>
        <authorList>
            <person name="Liu C."/>
            <person name="Sun Q."/>
        </authorList>
    </citation>
    <scope>NUCLEOTIDE SEQUENCE</scope>
    <source>
        <strain evidence="7">H8</strain>
    </source>
</reference>
<dbReference type="Proteomes" id="UP000611762">
    <property type="component" value="Unassembled WGS sequence"/>
</dbReference>